<dbReference type="InterPro" id="IPR002941">
    <property type="entry name" value="DNA_methylase_N4/N6"/>
</dbReference>
<dbReference type="InterPro" id="IPR029063">
    <property type="entry name" value="SAM-dependent_MTases_sf"/>
</dbReference>
<dbReference type="Gene3D" id="3.40.50.150">
    <property type="entry name" value="Vaccinia Virus protein VP39"/>
    <property type="match status" value="1"/>
</dbReference>
<dbReference type="EMBL" id="JABULH010000008">
    <property type="protein sequence ID" value="NTS66488.1"/>
    <property type="molecule type" value="Genomic_DNA"/>
</dbReference>
<comment type="caution">
    <text evidence="7">The sequence shown here is derived from an EMBL/GenBank/DDBJ whole genome shotgun (WGS) entry which is preliminary data.</text>
</comment>
<dbReference type="EC" id="2.1.1.72" evidence="2"/>
<reference evidence="7 8" key="1">
    <citation type="submission" date="2020-06" db="EMBL/GenBank/DDBJ databases">
        <title>Sphingomonas hominis sp. nov., a member of the Sphingomonas, isolated from the hair of a 22-year-old girl.</title>
        <authorList>
            <person name="Zhang D.-F."/>
            <person name="Cui X.-W."/>
        </authorList>
    </citation>
    <scope>NUCLEOTIDE SEQUENCE [LARGE SCALE GENOMIC DNA]</scope>
    <source>
        <strain evidence="7 8">HHU CXW</strain>
    </source>
</reference>
<dbReference type="SUPFAM" id="SSF53335">
    <property type="entry name" value="S-adenosyl-L-methionine-dependent methyltransferases"/>
    <property type="match status" value="1"/>
</dbReference>
<dbReference type="InterPro" id="IPR002052">
    <property type="entry name" value="DNA_methylase_N6_adenine_CS"/>
</dbReference>
<name>A0ABX2JJ83_9SPHN</name>
<protein>
    <recommendedName>
        <fullName evidence="2">site-specific DNA-methyltransferase (adenine-specific)</fullName>
        <ecNumber evidence="2">2.1.1.72</ecNumber>
    </recommendedName>
</protein>
<evidence type="ECO:0000256" key="2">
    <source>
        <dbReference type="ARBA" id="ARBA00011900"/>
    </source>
</evidence>
<evidence type="ECO:0000259" key="6">
    <source>
        <dbReference type="Pfam" id="PF01555"/>
    </source>
</evidence>
<gene>
    <name evidence="7" type="ORF">HRV97_15140</name>
</gene>
<keyword evidence="4" id="KW-0808">Transferase</keyword>
<evidence type="ECO:0000256" key="3">
    <source>
        <dbReference type="ARBA" id="ARBA00022603"/>
    </source>
</evidence>
<feature type="domain" description="DNA methylase N-4/N-6" evidence="6">
    <location>
        <begin position="61"/>
        <end position="355"/>
    </location>
</feature>
<comment type="similarity">
    <text evidence="1">Belongs to the N(4)/N(6)-methyltransferase family.</text>
</comment>
<evidence type="ECO:0000313" key="7">
    <source>
        <dbReference type="EMBL" id="NTS66488.1"/>
    </source>
</evidence>
<dbReference type="PRINTS" id="PR00508">
    <property type="entry name" value="S21N4MTFRASE"/>
</dbReference>
<accession>A0ABX2JJ83</accession>
<organism evidence="7 8">
    <name type="scientific">Sphingomonas hominis</name>
    <dbReference type="NCBI Taxonomy" id="2741495"/>
    <lineage>
        <taxon>Bacteria</taxon>
        <taxon>Pseudomonadati</taxon>
        <taxon>Pseudomonadota</taxon>
        <taxon>Alphaproteobacteria</taxon>
        <taxon>Sphingomonadales</taxon>
        <taxon>Sphingomonadaceae</taxon>
        <taxon>Sphingomonas</taxon>
    </lineage>
</organism>
<comment type="catalytic activity">
    <reaction evidence="5">
        <text>a 2'-deoxyadenosine in DNA + S-adenosyl-L-methionine = an N(6)-methyl-2'-deoxyadenosine in DNA + S-adenosyl-L-homocysteine + H(+)</text>
        <dbReference type="Rhea" id="RHEA:15197"/>
        <dbReference type="Rhea" id="RHEA-COMP:12418"/>
        <dbReference type="Rhea" id="RHEA-COMP:12419"/>
        <dbReference type="ChEBI" id="CHEBI:15378"/>
        <dbReference type="ChEBI" id="CHEBI:57856"/>
        <dbReference type="ChEBI" id="CHEBI:59789"/>
        <dbReference type="ChEBI" id="CHEBI:90615"/>
        <dbReference type="ChEBI" id="CHEBI:90616"/>
        <dbReference type="EC" id="2.1.1.72"/>
    </reaction>
</comment>
<evidence type="ECO:0000313" key="8">
    <source>
        <dbReference type="Proteomes" id="UP000621447"/>
    </source>
</evidence>
<evidence type="ECO:0000256" key="5">
    <source>
        <dbReference type="ARBA" id="ARBA00047942"/>
    </source>
</evidence>
<dbReference type="Proteomes" id="UP000621447">
    <property type="component" value="Unassembled WGS sequence"/>
</dbReference>
<evidence type="ECO:0000256" key="4">
    <source>
        <dbReference type="ARBA" id="ARBA00022679"/>
    </source>
</evidence>
<evidence type="ECO:0000256" key="1">
    <source>
        <dbReference type="ARBA" id="ARBA00006594"/>
    </source>
</evidence>
<sequence length="508" mass="56464">MPILHWLTRDRDVKAADAVPYRLLERDGALSAGTPGSGNMLIQGDNLEALKSLLPYYRGQVKCIYIDPPYNTRSAFEHYDDNLEHSQWLAMIWPRLELLRELLSEDGSIWVSIDDNEGHYLKVVMDEVFGRSSFLSTMIWRKNYSPKSTARHFSEDHDYILVYARSSDAWLPNLMPRSEKQDRAYRNLDDDPRGPWKTSDLSARNFYSKGKYRIVGPSSRVIEGPPGGNYWRVSEERFWELDADNRIWWGKDGTAIPQIKRFLSEVKQGVVPQTFWSYDEVGHTQDAKKEILALSGEDVFITPKPERLLQRIIHIATNPGDLVLDSFLGSGTTAAVAQKMGRRWIGIEMGDHAVTHCAPRLNKVIEGEGGGISAGVGWQGGGGFDFYRLGPAVFDADGTIATGIAFTPLAAHVWFAETATPFAGTAATPFLGHHDGRGVALLYNGILGDKRPAGGNVLTRATLALIREGAGDFTGPVTIYGEASRRSSATLAAERVTFKQTPYDVKAR</sequence>
<dbReference type="InterPro" id="IPR001091">
    <property type="entry name" value="RM_Methyltransferase"/>
</dbReference>
<keyword evidence="8" id="KW-1185">Reference proteome</keyword>
<proteinExistence type="inferred from homology"/>
<dbReference type="PROSITE" id="PS00092">
    <property type="entry name" value="N6_MTASE"/>
    <property type="match status" value="1"/>
</dbReference>
<dbReference type="PANTHER" id="PTHR13370:SF16">
    <property type="entry name" value="SITE-SPECIFIC DNA-METHYLTRANSFERASE (ADENINE-SPECIFIC)"/>
    <property type="match status" value="1"/>
</dbReference>
<keyword evidence="3" id="KW-0489">Methyltransferase</keyword>
<dbReference type="Pfam" id="PF01555">
    <property type="entry name" value="N6_N4_Mtase"/>
    <property type="match status" value="1"/>
</dbReference>
<dbReference type="PANTHER" id="PTHR13370">
    <property type="entry name" value="RNA METHYLASE-RELATED"/>
    <property type="match status" value="1"/>
</dbReference>